<feature type="region of interest" description="Disordered" evidence="1">
    <location>
        <begin position="147"/>
        <end position="230"/>
    </location>
</feature>
<dbReference type="InParanoid" id="K1RDQ0"/>
<dbReference type="HOGENOM" id="CLU_093602_0_0_1"/>
<organism evidence="2">
    <name type="scientific">Magallana gigas</name>
    <name type="common">Pacific oyster</name>
    <name type="synonym">Crassostrea gigas</name>
    <dbReference type="NCBI Taxonomy" id="29159"/>
    <lineage>
        <taxon>Eukaryota</taxon>
        <taxon>Metazoa</taxon>
        <taxon>Spiralia</taxon>
        <taxon>Lophotrochozoa</taxon>
        <taxon>Mollusca</taxon>
        <taxon>Bivalvia</taxon>
        <taxon>Autobranchia</taxon>
        <taxon>Pteriomorphia</taxon>
        <taxon>Ostreida</taxon>
        <taxon>Ostreoidea</taxon>
        <taxon>Ostreidae</taxon>
        <taxon>Magallana</taxon>
    </lineage>
</organism>
<dbReference type="AlphaFoldDB" id="K1RDQ0"/>
<name>K1RDQ0_MAGGI</name>
<gene>
    <name evidence="2" type="ORF">CGI_10003463</name>
</gene>
<dbReference type="EMBL" id="JH817292">
    <property type="protein sequence ID" value="EKC39425.1"/>
    <property type="molecule type" value="Genomic_DNA"/>
</dbReference>
<feature type="compositionally biased region" description="Low complexity" evidence="1">
    <location>
        <begin position="212"/>
        <end position="226"/>
    </location>
</feature>
<proteinExistence type="predicted"/>
<evidence type="ECO:0000313" key="2">
    <source>
        <dbReference type="EMBL" id="EKC39425.1"/>
    </source>
</evidence>
<protein>
    <submittedName>
        <fullName evidence="2">Uncharacterized protein</fullName>
    </submittedName>
</protein>
<accession>K1RDQ0</accession>
<sequence>MGTATDCSRSSLTPTEPSRHILPAKLNPYIVQFSRATCMARTEEKYECRLCFPSLTFDRKFLVKRHIMDQHSGFAYTCTGCQMIFPRRDNHTSCHGKHSRSRRMEVVRRSDGLRGSRAQEELEKYTSRIEDFIWVVSQRGFRELSLHPSGRISRTPYPVARPDRGTVPPSPRASPEPKRTRRSRRSHSPVNPPQERQSPSPVALPARKRTLSVSSSSSSSGSSSCSVAPENPIRSSVVKEITVVPGLRVLIDVDEFKKHL</sequence>
<evidence type="ECO:0000256" key="1">
    <source>
        <dbReference type="SAM" id="MobiDB-lite"/>
    </source>
</evidence>
<reference evidence="2" key="1">
    <citation type="journal article" date="2012" name="Nature">
        <title>The oyster genome reveals stress adaptation and complexity of shell formation.</title>
        <authorList>
            <person name="Zhang G."/>
            <person name="Fang X."/>
            <person name="Guo X."/>
            <person name="Li L."/>
            <person name="Luo R."/>
            <person name="Xu F."/>
            <person name="Yang P."/>
            <person name="Zhang L."/>
            <person name="Wang X."/>
            <person name="Qi H."/>
            <person name="Xiong Z."/>
            <person name="Que H."/>
            <person name="Xie Y."/>
            <person name="Holland P.W."/>
            <person name="Paps J."/>
            <person name="Zhu Y."/>
            <person name="Wu F."/>
            <person name="Chen Y."/>
            <person name="Wang J."/>
            <person name="Peng C."/>
            <person name="Meng J."/>
            <person name="Yang L."/>
            <person name="Liu J."/>
            <person name="Wen B."/>
            <person name="Zhang N."/>
            <person name="Huang Z."/>
            <person name="Zhu Q."/>
            <person name="Feng Y."/>
            <person name="Mount A."/>
            <person name="Hedgecock D."/>
            <person name="Xu Z."/>
            <person name="Liu Y."/>
            <person name="Domazet-Loso T."/>
            <person name="Du Y."/>
            <person name="Sun X."/>
            <person name="Zhang S."/>
            <person name="Liu B."/>
            <person name="Cheng P."/>
            <person name="Jiang X."/>
            <person name="Li J."/>
            <person name="Fan D."/>
            <person name="Wang W."/>
            <person name="Fu W."/>
            <person name="Wang T."/>
            <person name="Wang B."/>
            <person name="Zhang J."/>
            <person name="Peng Z."/>
            <person name="Li Y."/>
            <person name="Li N."/>
            <person name="Wang J."/>
            <person name="Chen M."/>
            <person name="He Y."/>
            <person name="Tan F."/>
            <person name="Song X."/>
            <person name="Zheng Q."/>
            <person name="Huang R."/>
            <person name="Yang H."/>
            <person name="Du X."/>
            <person name="Chen L."/>
            <person name="Yang M."/>
            <person name="Gaffney P.M."/>
            <person name="Wang S."/>
            <person name="Luo L."/>
            <person name="She Z."/>
            <person name="Ming Y."/>
            <person name="Huang W."/>
            <person name="Zhang S."/>
            <person name="Huang B."/>
            <person name="Zhang Y."/>
            <person name="Qu T."/>
            <person name="Ni P."/>
            <person name="Miao G."/>
            <person name="Wang J."/>
            <person name="Wang Q."/>
            <person name="Steinberg C.E."/>
            <person name="Wang H."/>
            <person name="Li N."/>
            <person name="Qian L."/>
            <person name="Zhang G."/>
            <person name="Li Y."/>
            <person name="Yang H."/>
            <person name="Liu X."/>
            <person name="Wang J."/>
            <person name="Yin Y."/>
            <person name="Wang J."/>
        </authorList>
    </citation>
    <scope>NUCLEOTIDE SEQUENCE [LARGE SCALE GENOMIC DNA]</scope>
    <source>
        <strain evidence="2">05x7-T-G4-1.051#20</strain>
    </source>
</reference>